<dbReference type="EMBL" id="CALNXI010000170">
    <property type="protein sequence ID" value="CAH3021121.1"/>
    <property type="molecule type" value="Genomic_DNA"/>
</dbReference>
<reference evidence="7 8" key="1">
    <citation type="submission" date="2022-05" db="EMBL/GenBank/DDBJ databases">
        <authorList>
            <consortium name="Genoscope - CEA"/>
            <person name="William W."/>
        </authorList>
    </citation>
    <scope>NUCLEOTIDE SEQUENCE [LARGE SCALE GENOMIC DNA]</scope>
</reference>
<dbReference type="InterPro" id="IPR005101">
    <property type="entry name" value="Cryptochr/Photolyase_FAD-bd"/>
</dbReference>
<evidence type="ECO:0000259" key="6">
    <source>
        <dbReference type="Pfam" id="PF03441"/>
    </source>
</evidence>
<dbReference type="InterPro" id="IPR002081">
    <property type="entry name" value="Cryptochrome/DNA_photolyase_1"/>
</dbReference>
<feature type="domain" description="Cryptochrome/DNA photolyase FAD-binding" evidence="6">
    <location>
        <begin position="359"/>
        <end position="413"/>
    </location>
</feature>
<evidence type="ECO:0000313" key="8">
    <source>
        <dbReference type="Proteomes" id="UP001159427"/>
    </source>
</evidence>
<evidence type="ECO:0000256" key="5">
    <source>
        <dbReference type="SAM" id="MobiDB-lite"/>
    </source>
</evidence>
<keyword evidence="8" id="KW-1185">Reference proteome</keyword>
<comment type="caution">
    <text evidence="7">The sequence shown here is derived from an EMBL/GenBank/DDBJ whole genome shotgun (WGS) entry which is preliminary data.</text>
</comment>
<protein>
    <recommendedName>
        <fullName evidence="6">Cryptochrome/DNA photolyase FAD-binding domain-containing protein</fullName>
    </recommendedName>
</protein>
<feature type="domain" description="Cryptochrome/DNA photolyase FAD-binding" evidence="6">
    <location>
        <begin position="163"/>
        <end position="305"/>
    </location>
</feature>
<gene>
    <name evidence="7" type="ORF">PEVE_00010044</name>
</gene>
<evidence type="ECO:0000256" key="1">
    <source>
        <dbReference type="ARBA" id="ARBA00001974"/>
    </source>
</evidence>
<dbReference type="Proteomes" id="UP001159427">
    <property type="component" value="Unassembled WGS sequence"/>
</dbReference>
<dbReference type="PANTHER" id="PTHR11455">
    <property type="entry name" value="CRYPTOCHROME"/>
    <property type="match status" value="1"/>
</dbReference>
<evidence type="ECO:0000313" key="7">
    <source>
        <dbReference type="EMBL" id="CAH3021121.1"/>
    </source>
</evidence>
<evidence type="ECO:0000256" key="3">
    <source>
        <dbReference type="ARBA" id="ARBA00022630"/>
    </source>
</evidence>
<feature type="compositionally biased region" description="Polar residues" evidence="5">
    <location>
        <begin position="439"/>
        <end position="449"/>
    </location>
</feature>
<comment type="cofactor">
    <cofactor evidence="1">
        <name>FAD</name>
        <dbReference type="ChEBI" id="CHEBI:57692"/>
    </cofactor>
</comment>
<dbReference type="Gene3D" id="1.25.40.80">
    <property type="match status" value="1"/>
</dbReference>
<keyword evidence="4" id="KW-0274">FAD</keyword>
<feature type="region of interest" description="Disordered" evidence="5">
    <location>
        <begin position="429"/>
        <end position="456"/>
    </location>
</feature>
<evidence type="ECO:0000256" key="2">
    <source>
        <dbReference type="ARBA" id="ARBA00005862"/>
    </source>
</evidence>
<keyword evidence="3" id="KW-0285">Flavoprotein</keyword>
<dbReference type="InterPro" id="IPR036134">
    <property type="entry name" value="Crypto/Photolyase_FAD-like_sf"/>
</dbReference>
<name>A0ABN8LYW1_9CNID</name>
<comment type="similarity">
    <text evidence="2">Belongs to the DNA photolyase class-1 family.</text>
</comment>
<evidence type="ECO:0000256" key="4">
    <source>
        <dbReference type="ARBA" id="ARBA00022827"/>
    </source>
</evidence>
<organism evidence="7 8">
    <name type="scientific">Porites evermanni</name>
    <dbReference type="NCBI Taxonomy" id="104178"/>
    <lineage>
        <taxon>Eukaryota</taxon>
        <taxon>Metazoa</taxon>
        <taxon>Cnidaria</taxon>
        <taxon>Anthozoa</taxon>
        <taxon>Hexacorallia</taxon>
        <taxon>Scleractinia</taxon>
        <taxon>Fungiina</taxon>
        <taxon>Poritidae</taxon>
        <taxon>Porites</taxon>
    </lineage>
</organism>
<proteinExistence type="inferred from homology"/>
<dbReference type="SUPFAM" id="SSF48173">
    <property type="entry name" value="Cryptochrome/photolyase FAD-binding domain"/>
    <property type="match status" value="2"/>
</dbReference>
<dbReference type="Gene3D" id="1.10.579.10">
    <property type="entry name" value="DNA Cyclobutane Dipyrimidine Photolyase, subunit A, domain 3"/>
    <property type="match status" value="2"/>
</dbReference>
<dbReference type="PANTHER" id="PTHR11455:SF30">
    <property type="entry name" value="CRYPTOCHROME-1"/>
    <property type="match status" value="1"/>
</dbReference>
<dbReference type="Pfam" id="PF03441">
    <property type="entry name" value="FAD_binding_7"/>
    <property type="match status" value="2"/>
</dbReference>
<sequence length="456" mass="52378">MSLSNKEFLSSSRIISKNGGTAPLTYKKFLAIVRSQGPPENPYPTLDVHLFGGCSTPVSEDHEEKFGVPSLRELGLDISKLSAEVWHGGEAEALIRLDRHLERKAWIASFEKPKVTPNSLFPSPTGVSPYLRFGCLSPRLFYHRLAELYRKVKCKEPPISLYGQLLWREFFFTVAANNPNFDKMASNPVCLQIPWKKNPEKLKRWEEGKTGFPWIDAIMIQLQQEGWIHHLARHAVGCFLTRGDLWISWEEGMKVFEKWLLDAEWSLNAGNWMWLSCSAFFQQFFNCICPVAFGKKLDPNGDYIRLVKNFLTFIIKMLNAFQLDNILLFYFYVVTLIENWKALLLSYFITATKEISLLKYLPVLKGFPAKYIHAPWTAPESVQKVARCIIGKDYPKPIVDHTKVSTANLEKMRNVFKALLCYRDPPSVVSADKPDNNEDSQANLKQQMLTLEDKEN</sequence>
<accession>A0ABN8LYW1</accession>